<protein>
    <submittedName>
        <fullName evidence="1">Uncharacterized protein</fullName>
    </submittedName>
</protein>
<name>A0A835H088_9MAGN</name>
<sequence length="117" mass="13769">MQVQLAGARNPIGANSILANYWGVRPKRCILSKRWRSLWTSLPFLNFNTQEDLDYDKPRDKIDFMKKVLYGRDDQSNIHTFHHYTFYSHYDFHCATPVDSIFNNPGSIILTMVRTKI</sequence>
<organism evidence="1 2">
    <name type="scientific">Coptis chinensis</name>
    <dbReference type="NCBI Taxonomy" id="261450"/>
    <lineage>
        <taxon>Eukaryota</taxon>
        <taxon>Viridiplantae</taxon>
        <taxon>Streptophyta</taxon>
        <taxon>Embryophyta</taxon>
        <taxon>Tracheophyta</taxon>
        <taxon>Spermatophyta</taxon>
        <taxon>Magnoliopsida</taxon>
        <taxon>Ranunculales</taxon>
        <taxon>Ranunculaceae</taxon>
        <taxon>Coptidoideae</taxon>
        <taxon>Coptis</taxon>
    </lineage>
</organism>
<accession>A0A835H088</accession>
<dbReference type="AlphaFoldDB" id="A0A835H088"/>
<dbReference type="EMBL" id="JADFTS010000009">
    <property type="protein sequence ID" value="KAF9589182.1"/>
    <property type="molecule type" value="Genomic_DNA"/>
</dbReference>
<evidence type="ECO:0000313" key="1">
    <source>
        <dbReference type="EMBL" id="KAF9589182.1"/>
    </source>
</evidence>
<keyword evidence="2" id="KW-1185">Reference proteome</keyword>
<reference evidence="1 2" key="1">
    <citation type="submission" date="2020-10" db="EMBL/GenBank/DDBJ databases">
        <title>The Coptis chinensis genome and diversification of protoberbering-type alkaloids.</title>
        <authorList>
            <person name="Wang B."/>
            <person name="Shu S."/>
            <person name="Song C."/>
            <person name="Liu Y."/>
        </authorList>
    </citation>
    <scope>NUCLEOTIDE SEQUENCE [LARGE SCALE GENOMIC DNA]</scope>
    <source>
        <strain evidence="1">HL-2020</strain>
        <tissue evidence="1">Leaf</tissue>
    </source>
</reference>
<proteinExistence type="predicted"/>
<evidence type="ECO:0000313" key="2">
    <source>
        <dbReference type="Proteomes" id="UP000631114"/>
    </source>
</evidence>
<gene>
    <name evidence="1" type="ORF">IFM89_019498</name>
</gene>
<comment type="caution">
    <text evidence="1">The sequence shown here is derived from an EMBL/GenBank/DDBJ whole genome shotgun (WGS) entry which is preliminary data.</text>
</comment>
<dbReference type="Proteomes" id="UP000631114">
    <property type="component" value="Unassembled WGS sequence"/>
</dbReference>